<dbReference type="InterPro" id="IPR002110">
    <property type="entry name" value="Ankyrin_rpt"/>
</dbReference>
<evidence type="ECO:0000256" key="2">
    <source>
        <dbReference type="ARBA" id="ARBA00023043"/>
    </source>
</evidence>
<dbReference type="InterPro" id="IPR036770">
    <property type="entry name" value="Ankyrin_rpt-contain_sf"/>
</dbReference>
<dbReference type="SMART" id="SM00248">
    <property type="entry name" value="ANK"/>
    <property type="match status" value="3"/>
</dbReference>
<organism evidence="3 4">
    <name type="scientific">Talaromyces proteolyticus</name>
    <dbReference type="NCBI Taxonomy" id="1131652"/>
    <lineage>
        <taxon>Eukaryota</taxon>
        <taxon>Fungi</taxon>
        <taxon>Dikarya</taxon>
        <taxon>Ascomycota</taxon>
        <taxon>Pezizomycotina</taxon>
        <taxon>Eurotiomycetes</taxon>
        <taxon>Eurotiomycetidae</taxon>
        <taxon>Eurotiales</taxon>
        <taxon>Trichocomaceae</taxon>
        <taxon>Talaromyces</taxon>
        <taxon>Talaromyces sect. Bacilispori</taxon>
    </lineage>
</organism>
<comment type="caution">
    <text evidence="3">The sequence shown here is derived from an EMBL/GenBank/DDBJ whole genome shotgun (WGS) entry which is preliminary data.</text>
</comment>
<keyword evidence="2" id="KW-0040">ANK repeat</keyword>
<gene>
    <name evidence="3" type="ORF">BGW36DRAFT_461863</name>
</gene>
<dbReference type="AlphaFoldDB" id="A0AAD4PZE7"/>
<dbReference type="GeneID" id="70252435"/>
<proteinExistence type="predicted"/>
<dbReference type="InterPro" id="IPR050745">
    <property type="entry name" value="Multifunctional_regulatory"/>
</dbReference>
<evidence type="ECO:0000256" key="1">
    <source>
        <dbReference type="ARBA" id="ARBA00022737"/>
    </source>
</evidence>
<protein>
    <submittedName>
        <fullName evidence="3">Ankyrin repeat-containing domain protein</fullName>
    </submittedName>
</protein>
<dbReference type="RefSeq" id="XP_046070839.1">
    <property type="nucleotide sequence ID" value="XM_046222148.1"/>
</dbReference>
<name>A0AAD4PZE7_9EURO</name>
<sequence>MDFSRLLIIKTITRIWLFTHRNPSRDYYVSLEGELERVNQNLIALSRVSWRLRDIVTPFIYTHNAKHMGSSGLRWAIYHRDRSLIEELISRGASISSKKAGYPLSIAAKRGNADTLVFLLTNAGKGDIKEALSQGINDIGDTVLHWIIFYADVPCVKAPLEAGADTSIMNSRHQRPVAFILKDPRVDLVGPYIEVVNLLLAKNYLWLIGEVHCEDENNFELYWSCDKPISITDQDETKLHTIRLQRDIIRALIENGADVGAGEYSCKAEDYYFYCFAPMRFLKTAEYYILDLLNTTKLSRSPGPDDFKMIIVSDKEDPHVPLLSEVTGMVTCGSDSAGDESMQIFEVLQETFQLLVENLKDDLVNIACGRDSRTLLHRAATIPGIFGMCATVILLEHGARMDKEDEFGRSALEWASEQDRNRAAVFMMQRWLEEKPAALRIFHRSVGLDTA</sequence>
<dbReference type="PANTHER" id="PTHR24189">
    <property type="entry name" value="MYOTROPHIN"/>
    <property type="match status" value="1"/>
</dbReference>
<dbReference type="SUPFAM" id="SSF48403">
    <property type="entry name" value="Ankyrin repeat"/>
    <property type="match status" value="1"/>
</dbReference>
<keyword evidence="1" id="KW-0677">Repeat</keyword>
<dbReference type="PANTHER" id="PTHR24189:SF50">
    <property type="entry name" value="ANKYRIN REPEAT AND SOCS BOX PROTEIN 2"/>
    <property type="match status" value="1"/>
</dbReference>
<dbReference type="EMBL" id="JAJTJA010000007">
    <property type="protein sequence ID" value="KAH8695901.1"/>
    <property type="molecule type" value="Genomic_DNA"/>
</dbReference>
<dbReference type="Gene3D" id="1.25.40.20">
    <property type="entry name" value="Ankyrin repeat-containing domain"/>
    <property type="match status" value="2"/>
</dbReference>
<reference evidence="3" key="1">
    <citation type="submission" date="2021-12" db="EMBL/GenBank/DDBJ databases">
        <title>Convergent genome expansion in fungi linked to evolution of root-endophyte symbiosis.</title>
        <authorList>
            <consortium name="DOE Joint Genome Institute"/>
            <person name="Ke Y.-H."/>
            <person name="Bonito G."/>
            <person name="Liao H.-L."/>
            <person name="Looney B."/>
            <person name="Rojas-Flechas A."/>
            <person name="Nash J."/>
            <person name="Hameed K."/>
            <person name="Schadt C."/>
            <person name="Martin F."/>
            <person name="Crous P.W."/>
            <person name="Miettinen O."/>
            <person name="Magnuson J.K."/>
            <person name="Labbe J."/>
            <person name="Jacobson D."/>
            <person name="Doktycz M.J."/>
            <person name="Veneault-Fourrey C."/>
            <person name="Kuo A."/>
            <person name="Mondo S."/>
            <person name="Calhoun S."/>
            <person name="Riley R."/>
            <person name="Ohm R."/>
            <person name="LaButti K."/>
            <person name="Andreopoulos B."/>
            <person name="Pangilinan J."/>
            <person name="Nolan M."/>
            <person name="Tritt A."/>
            <person name="Clum A."/>
            <person name="Lipzen A."/>
            <person name="Daum C."/>
            <person name="Barry K."/>
            <person name="Grigoriev I.V."/>
            <person name="Vilgalys R."/>
        </authorList>
    </citation>
    <scope>NUCLEOTIDE SEQUENCE</scope>
    <source>
        <strain evidence="3">PMI_201</strain>
    </source>
</reference>
<evidence type="ECO:0000313" key="4">
    <source>
        <dbReference type="Proteomes" id="UP001201262"/>
    </source>
</evidence>
<accession>A0AAD4PZE7</accession>
<keyword evidence="4" id="KW-1185">Reference proteome</keyword>
<dbReference type="Proteomes" id="UP001201262">
    <property type="component" value="Unassembled WGS sequence"/>
</dbReference>
<evidence type="ECO:0000313" key="3">
    <source>
        <dbReference type="EMBL" id="KAH8695901.1"/>
    </source>
</evidence>